<protein>
    <submittedName>
        <fullName evidence="1">Uncharacterized protein</fullName>
    </submittedName>
</protein>
<proteinExistence type="predicted"/>
<accession>A0ABD1YRZ5</accession>
<dbReference type="EMBL" id="JBHFFA010000003">
    <property type="protein sequence ID" value="KAL2633545.1"/>
    <property type="molecule type" value="Genomic_DNA"/>
</dbReference>
<comment type="caution">
    <text evidence="1">The sequence shown here is derived from an EMBL/GenBank/DDBJ whole genome shotgun (WGS) entry which is preliminary data.</text>
</comment>
<organism evidence="1 2">
    <name type="scientific">Riccia fluitans</name>
    <dbReference type="NCBI Taxonomy" id="41844"/>
    <lineage>
        <taxon>Eukaryota</taxon>
        <taxon>Viridiplantae</taxon>
        <taxon>Streptophyta</taxon>
        <taxon>Embryophyta</taxon>
        <taxon>Marchantiophyta</taxon>
        <taxon>Marchantiopsida</taxon>
        <taxon>Marchantiidae</taxon>
        <taxon>Marchantiales</taxon>
        <taxon>Ricciaceae</taxon>
        <taxon>Riccia</taxon>
    </lineage>
</organism>
<gene>
    <name evidence="1" type="ORF">R1flu_005024</name>
</gene>
<keyword evidence="2" id="KW-1185">Reference proteome</keyword>
<reference evidence="1 2" key="1">
    <citation type="submission" date="2024-09" db="EMBL/GenBank/DDBJ databases">
        <title>Chromosome-scale assembly of Riccia fluitans.</title>
        <authorList>
            <person name="Paukszto L."/>
            <person name="Sawicki J."/>
            <person name="Karawczyk K."/>
            <person name="Piernik-Szablinska J."/>
            <person name="Szczecinska M."/>
            <person name="Mazdziarz M."/>
        </authorList>
    </citation>
    <scope>NUCLEOTIDE SEQUENCE [LARGE SCALE GENOMIC DNA]</scope>
    <source>
        <strain evidence="1">Rf_01</strain>
        <tissue evidence="1">Aerial parts of the thallus</tissue>
    </source>
</reference>
<dbReference type="AlphaFoldDB" id="A0ABD1YRZ5"/>
<evidence type="ECO:0000313" key="2">
    <source>
        <dbReference type="Proteomes" id="UP001605036"/>
    </source>
</evidence>
<sequence length="131" mass="15037">MSSCHDAEYGSHVAPCHPNAMLRRALLMWHSALRMALPPPWNVVPGWVYMPCHVLGRSPCQPCEDKSSLHGVIPTQDMEPIPGWAAIVIPSLYQELRPAFSQCYDNDKWVKGKFNIQNFCNDDFFKQHWKD</sequence>
<evidence type="ECO:0000313" key="1">
    <source>
        <dbReference type="EMBL" id="KAL2633545.1"/>
    </source>
</evidence>
<name>A0ABD1YRZ5_9MARC</name>
<dbReference type="Proteomes" id="UP001605036">
    <property type="component" value="Unassembled WGS sequence"/>
</dbReference>